<proteinExistence type="predicted"/>
<organism evidence="1 2">
    <name type="scientific">Cyphomyrmex costatus</name>
    <dbReference type="NCBI Taxonomy" id="456900"/>
    <lineage>
        <taxon>Eukaryota</taxon>
        <taxon>Metazoa</taxon>
        <taxon>Ecdysozoa</taxon>
        <taxon>Arthropoda</taxon>
        <taxon>Hexapoda</taxon>
        <taxon>Insecta</taxon>
        <taxon>Pterygota</taxon>
        <taxon>Neoptera</taxon>
        <taxon>Endopterygota</taxon>
        <taxon>Hymenoptera</taxon>
        <taxon>Apocrita</taxon>
        <taxon>Aculeata</taxon>
        <taxon>Formicoidea</taxon>
        <taxon>Formicidae</taxon>
        <taxon>Myrmicinae</taxon>
        <taxon>Cyphomyrmex</taxon>
    </lineage>
</organism>
<reference evidence="1 2" key="1">
    <citation type="submission" date="2016-03" db="EMBL/GenBank/DDBJ databases">
        <title>Cyphomyrmex costatus WGS genome.</title>
        <authorList>
            <person name="Nygaard S."/>
            <person name="Hu H."/>
            <person name="Boomsma J."/>
            <person name="Zhang G."/>
        </authorList>
    </citation>
    <scope>NUCLEOTIDE SEQUENCE [LARGE SCALE GENOMIC DNA]</scope>
    <source>
        <strain evidence="1">MS0001</strain>
        <tissue evidence="1">Whole body</tissue>
    </source>
</reference>
<name>A0A151I6D5_9HYME</name>
<feature type="non-terminal residue" evidence="1">
    <location>
        <position position="1"/>
    </location>
</feature>
<accession>A0A151I6D5</accession>
<dbReference type="Proteomes" id="UP000078542">
    <property type="component" value="Unassembled WGS sequence"/>
</dbReference>
<evidence type="ECO:0000313" key="1">
    <source>
        <dbReference type="EMBL" id="KYM93651.1"/>
    </source>
</evidence>
<sequence length="187" mass="21567">VDIPSLLVETFPRFERQRQFASAMVSQNDLHVTRWINVDCNFQKLVASSGGKFSFRKPVATSFLSQLSMYSFYREFIYVYYCLYFYDVLSFDDVLFPAFFFNGGGGGGIRGRSVSMCTRSSRNKSRSHVRFSRPLTYTTAKPGSARPVGSCQKSPWYGIRKNVVREYMSYRIAHLFLVKSRFKSSYG</sequence>
<evidence type="ECO:0000313" key="2">
    <source>
        <dbReference type="Proteomes" id="UP000078542"/>
    </source>
</evidence>
<protein>
    <submittedName>
        <fullName evidence="1">Uncharacterized protein</fullName>
    </submittedName>
</protein>
<dbReference type="AlphaFoldDB" id="A0A151I6D5"/>
<gene>
    <name evidence="1" type="ORF">ALC62_15749</name>
</gene>
<keyword evidence="2" id="KW-1185">Reference proteome</keyword>
<dbReference type="EMBL" id="KQ978487">
    <property type="protein sequence ID" value="KYM93651.1"/>
    <property type="molecule type" value="Genomic_DNA"/>
</dbReference>